<organism evidence="1 2">
    <name type="scientific">Multifurca ochricompacta</name>
    <dbReference type="NCBI Taxonomy" id="376703"/>
    <lineage>
        <taxon>Eukaryota</taxon>
        <taxon>Fungi</taxon>
        <taxon>Dikarya</taxon>
        <taxon>Basidiomycota</taxon>
        <taxon>Agaricomycotina</taxon>
        <taxon>Agaricomycetes</taxon>
        <taxon>Russulales</taxon>
        <taxon>Russulaceae</taxon>
        <taxon>Multifurca</taxon>
    </lineage>
</organism>
<protein>
    <submittedName>
        <fullName evidence="1">Uncharacterized protein</fullName>
    </submittedName>
</protein>
<dbReference type="PANTHER" id="PTHR40470">
    <property type="entry name" value="PHYTANOYL-COA DIOXYGENASE FAMILY PROTEIN (AFU_ORTHOLOGUE AFUA_2G15850)"/>
    <property type="match status" value="1"/>
</dbReference>
<dbReference type="EMBL" id="WTXG01000017">
    <property type="protein sequence ID" value="KAI0300675.1"/>
    <property type="molecule type" value="Genomic_DNA"/>
</dbReference>
<evidence type="ECO:0000313" key="1">
    <source>
        <dbReference type="EMBL" id="KAI0300675.1"/>
    </source>
</evidence>
<reference evidence="1" key="1">
    <citation type="journal article" date="2022" name="New Phytol.">
        <title>Evolutionary transition to the ectomycorrhizal habit in the genomes of a hyperdiverse lineage of mushroom-forming fungi.</title>
        <authorList>
            <person name="Looney B."/>
            <person name="Miyauchi S."/>
            <person name="Morin E."/>
            <person name="Drula E."/>
            <person name="Courty P.E."/>
            <person name="Kohler A."/>
            <person name="Kuo A."/>
            <person name="LaButti K."/>
            <person name="Pangilinan J."/>
            <person name="Lipzen A."/>
            <person name="Riley R."/>
            <person name="Andreopoulos W."/>
            <person name="He G."/>
            <person name="Johnson J."/>
            <person name="Nolan M."/>
            <person name="Tritt A."/>
            <person name="Barry K.W."/>
            <person name="Grigoriev I.V."/>
            <person name="Nagy L.G."/>
            <person name="Hibbett D."/>
            <person name="Henrissat B."/>
            <person name="Matheny P.B."/>
            <person name="Labbe J."/>
            <person name="Martin F.M."/>
        </authorList>
    </citation>
    <scope>NUCLEOTIDE SEQUENCE</scope>
    <source>
        <strain evidence="1">BPL690</strain>
    </source>
</reference>
<dbReference type="AlphaFoldDB" id="A0AAD4QNE7"/>
<proteinExistence type="predicted"/>
<evidence type="ECO:0000313" key="2">
    <source>
        <dbReference type="Proteomes" id="UP001203297"/>
    </source>
</evidence>
<name>A0AAD4QNE7_9AGAM</name>
<dbReference type="Proteomes" id="UP001203297">
    <property type="component" value="Unassembled WGS sequence"/>
</dbReference>
<accession>A0AAD4QNE7</accession>
<comment type="caution">
    <text evidence="1">The sequence shown here is derived from an EMBL/GenBank/DDBJ whole genome shotgun (WGS) entry which is preliminary data.</text>
</comment>
<dbReference type="PANTHER" id="PTHR40470:SF1">
    <property type="entry name" value="PHYTANOYL-COA DIOXYGENASE FAMILY PROTEIN (AFU_ORTHOLOGUE AFUA_2G15850)"/>
    <property type="match status" value="1"/>
</dbReference>
<keyword evidence="2" id="KW-1185">Reference proteome</keyword>
<gene>
    <name evidence="1" type="ORF">B0F90DRAFT_1817435</name>
</gene>
<sequence length="166" mass="18896">MHDRAHSGLIRLSHLRPPPPLPLDVLSSSIKEHYNTHGYVIIQGFITIIPTSPRQSEQSRAHARVPGKLFNILINPIRSEFALCWHRDDIKGTVSQDEERAALAARGVTKSPVEIGEYEYHPRSSYPSGCVRRALYEDTSLLRPWFTLRPASRDAESPIQRHRDTN</sequence>